<dbReference type="PROSITE" id="PS50043">
    <property type="entry name" value="HTH_LUXR_2"/>
    <property type="match status" value="1"/>
</dbReference>
<evidence type="ECO:0000313" key="5">
    <source>
        <dbReference type="EMBL" id="MFD1814621.1"/>
    </source>
</evidence>
<dbReference type="SMART" id="SM00421">
    <property type="entry name" value="HTH_LUXR"/>
    <property type="match status" value="1"/>
</dbReference>
<keyword evidence="2" id="KW-0238">DNA-binding</keyword>
<sequence length="285" mass="31036">MNETTNDVLRPSDEDALRAELRTLSTSSAFPVLFGGAVTDGATRLSGFAGTRSTILRGLTIDFDCGLGGRAVAEQRPEVAPDYFASQHITHEYDVQVAGEGIESLLAVPVVVRGVTRAALYGGLRARRPIGDVTIAPVLRASSRLAREIEIRDEVDRRVGLLTNTSSRSERATAESERITESYLALRELAARVDDESVAAQLRTVEQTLRSLTDSPPTESRIALSPREFDVLSHVALGCRNAEIADRLSLSVETVKTYMRNLMAKLEVSSRQEAVFAARRQGLLP</sequence>
<protein>
    <submittedName>
        <fullName evidence="5">LuxR C-terminal-related transcriptional regulator</fullName>
    </submittedName>
</protein>
<keyword evidence="6" id="KW-1185">Reference proteome</keyword>
<dbReference type="SUPFAM" id="SSF46894">
    <property type="entry name" value="C-terminal effector domain of the bipartite response regulators"/>
    <property type="match status" value="1"/>
</dbReference>
<proteinExistence type="predicted"/>
<dbReference type="Pfam" id="PF00196">
    <property type="entry name" value="GerE"/>
    <property type="match status" value="1"/>
</dbReference>
<dbReference type="PANTHER" id="PTHR44688:SF16">
    <property type="entry name" value="DNA-BINDING TRANSCRIPTIONAL ACTIVATOR DEVR_DOSR"/>
    <property type="match status" value="1"/>
</dbReference>
<dbReference type="SUPFAM" id="SSF55781">
    <property type="entry name" value="GAF domain-like"/>
    <property type="match status" value="1"/>
</dbReference>
<name>A0ABW4P9E6_9NOCA</name>
<dbReference type="InterPro" id="IPR016032">
    <property type="entry name" value="Sig_transdc_resp-reg_C-effctor"/>
</dbReference>
<dbReference type="InterPro" id="IPR036388">
    <property type="entry name" value="WH-like_DNA-bd_sf"/>
</dbReference>
<evidence type="ECO:0000256" key="1">
    <source>
        <dbReference type="ARBA" id="ARBA00023015"/>
    </source>
</evidence>
<dbReference type="PANTHER" id="PTHR44688">
    <property type="entry name" value="DNA-BINDING TRANSCRIPTIONAL ACTIVATOR DEVR_DOSR"/>
    <property type="match status" value="1"/>
</dbReference>
<dbReference type="Proteomes" id="UP001597286">
    <property type="component" value="Unassembled WGS sequence"/>
</dbReference>
<dbReference type="InterPro" id="IPR029016">
    <property type="entry name" value="GAF-like_dom_sf"/>
</dbReference>
<dbReference type="CDD" id="cd06170">
    <property type="entry name" value="LuxR_C_like"/>
    <property type="match status" value="1"/>
</dbReference>
<dbReference type="Gene3D" id="1.10.10.10">
    <property type="entry name" value="Winged helix-like DNA-binding domain superfamily/Winged helix DNA-binding domain"/>
    <property type="match status" value="1"/>
</dbReference>
<dbReference type="Gene3D" id="3.30.450.40">
    <property type="match status" value="1"/>
</dbReference>
<dbReference type="PROSITE" id="PS00622">
    <property type="entry name" value="HTH_LUXR_1"/>
    <property type="match status" value="1"/>
</dbReference>
<evidence type="ECO:0000259" key="4">
    <source>
        <dbReference type="PROSITE" id="PS50043"/>
    </source>
</evidence>
<dbReference type="EMBL" id="JBHUFB010000019">
    <property type="protein sequence ID" value="MFD1814621.1"/>
    <property type="molecule type" value="Genomic_DNA"/>
</dbReference>
<evidence type="ECO:0000256" key="3">
    <source>
        <dbReference type="ARBA" id="ARBA00023163"/>
    </source>
</evidence>
<accession>A0ABW4P9E6</accession>
<keyword evidence="3" id="KW-0804">Transcription</keyword>
<evidence type="ECO:0000313" key="6">
    <source>
        <dbReference type="Proteomes" id="UP001597286"/>
    </source>
</evidence>
<reference evidence="6" key="1">
    <citation type="journal article" date="2019" name="Int. J. Syst. Evol. Microbiol.">
        <title>The Global Catalogue of Microorganisms (GCM) 10K type strain sequencing project: providing services to taxonomists for standard genome sequencing and annotation.</title>
        <authorList>
            <consortium name="The Broad Institute Genomics Platform"/>
            <consortium name="The Broad Institute Genome Sequencing Center for Infectious Disease"/>
            <person name="Wu L."/>
            <person name="Ma J."/>
        </authorList>
    </citation>
    <scope>NUCLEOTIDE SEQUENCE [LARGE SCALE GENOMIC DNA]</scope>
    <source>
        <strain evidence="6">DT72</strain>
    </source>
</reference>
<dbReference type="RefSeq" id="WP_378487095.1">
    <property type="nucleotide sequence ID" value="NZ_JBHUFB010000019.1"/>
</dbReference>
<organism evidence="5 6">
    <name type="scientific">Rhodococcus gannanensis</name>
    <dbReference type="NCBI Taxonomy" id="1960308"/>
    <lineage>
        <taxon>Bacteria</taxon>
        <taxon>Bacillati</taxon>
        <taxon>Actinomycetota</taxon>
        <taxon>Actinomycetes</taxon>
        <taxon>Mycobacteriales</taxon>
        <taxon>Nocardiaceae</taxon>
        <taxon>Rhodococcus</taxon>
    </lineage>
</organism>
<comment type="caution">
    <text evidence="5">The sequence shown here is derived from an EMBL/GenBank/DDBJ whole genome shotgun (WGS) entry which is preliminary data.</text>
</comment>
<dbReference type="PRINTS" id="PR00038">
    <property type="entry name" value="HTHLUXR"/>
</dbReference>
<evidence type="ECO:0000256" key="2">
    <source>
        <dbReference type="ARBA" id="ARBA00023125"/>
    </source>
</evidence>
<dbReference type="InterPro" id="IPR000792">
    <property type="entry name" value="Tscrpt_reg_LuxR_C"/>
</dbReference>
<keyword evidence="1" id="KW-0805">Transcription regulation</keyword>
<feature type="domain" description="HTH luxR-type" evidence="4">
    <location>
        <begin position="217"/>
        <end position="282"/>
    </location>
</feature>
<gene>
    <name evidence="5" type="ORF">ACFSJG_20585</name>
</gene>